<dbReference type="Pfam" id="PF01883">
    <property type="entry name" value="FeS_assembly_P"/>
    <property type="match status" value="1"/>
</dbReference>
<dbReference type="Proteomes" id="UP000242755">
    <property type="component" value="Unassembled WGS sequence"/>
</dbReference>
<protein>
    <submittedName>
        <fullName evidence="2">Metal-sulfur cluster biosynthetic enzyme</fullName>
    </submittedName>
</protein>
<dbReference type="PANTHER" id="PTHR42831:SF1">
    <property type="entry name" value="FE-S PROTEIN MATURATION AUXILIARY FACTOR YITW"/>
    <property type="match status" value="1"/>
</dbReference>
<dbReference type="InterPro" id="IPR034904">
    <property type="entry name" value="FSCA_dom_sf"/>
</dbReference>
<dbReference type="AlphaFoldDB" id="A0A2I1IF55"/>
<gene>
    <name evidence="2" type="ORF">CYJ40_09440</name>
</gene>
<dbReference type="RefSeq" id="WP_101672890.1">
    <property type="nucleotide sequence ID" value="NZ_PKGO01000009.1"/>
</dbReference>
<name>A0A2I1IF55_9MICO</name>
<dbReference type="EMBL" id="PKGO01000009">
    <property type="protein sequence ID" value="PKY69758.1"/>
    <property type="molecule type" value="Genomic_DNA"/>
</dbReference>
<dbReference type="SUPFAM" id="SSF117916">
    <property type="entry name" value="Fe-S cluster assembly (FSCA) domain-like"/>
    <property type="match status" value="1"/>
</dbReference>
<dbReference type="PANTHER" id="PTHR42831">
    <property type="entry name" value="FE-S PROTEIN MATURATION AUXILIARY FACTOR YITW"/>
    <property type="match status" value="1"/>
</dbReference>
<evidence type="ECO:0000313" key="2">
    <source>
        <dbReference type="EMBL" id="PKY69758.1"/>
    </source>
</evidence>
<proteinExistence type="predicted"/>
<evidence type="ECO:0000259" key="1">
    <source>
        <dbReference type="Pfam" id="PF01883"/>
    </source>
</evidence>
<comment type="caution">
    <text evidence="2">The sequence shown here is derived from an EMBL/GenBank/DDBJ whole genome shotgun (WGS) entry which is preliminary data.</text>
</comment>
<dbReference type="InterPro" id="IPR052339">
    <property type="entry name" value="Fe-S_Maturation_MIP18"/>
</dbReference>
<feature type="domain" description="MIP18 family-like" evidence="1">
    <location>
        <begin position="20"/>
        <end position="82"/>
    </location>
</feature>
<evidence type="ECO:0000313" key="3">
    <source>
        <dbReference type="Proteomes" id="UP000242755"/>
    </source>
</evidence>
<reference evidence="2 3" key="1">
    <citation type="submission" date="2017-12" db="EMBL/GenBank/DDBJ databases">
        <title>Phylogenetic diversity of female urinary microbiome.</title>
        <authorList>
            <person name="Thomas-White K."/>
            <person name="Wolfe A.J."/>
        </authorList>
    </citation>
    <scope>NUCLEOTIDE SEQUENCE [LARGE SCALE GENOMIC DNA]</scope>
    <source>
        <strain evidence="2 3">UMB0426</strain>
    </source>
</reference>
<dbReference type="Gene3D" id="3.30.300.130">
    <property type="entry name" value="Fe-S cluster assembly (FSCA)"/>
    <property type="match status" value="1"/>
</dbReference>
<organism evidence="2 3">
    <name type="scientific">Brevibacterium ravenspurgense</name>
    <dbReference type="NCBI Taxonomy" id="479117"/>
    <lineage>
        <taxon>Bacteria</taxon>
        <taxon>Bacillati</taxon>
        <taxon>Actinomycetota</taxon>
        <taxon>Actinomycetes</taxon>
        <taxon>Micrococcales</taxon>
        <taxon>Brevibacteriaceae</taxon>
        <taxon>Brevibacterium</taxon>
    </lineage>
</organism>
<dbReference type="InterPro" id="IPR002744">
    <property type="entry name" value="MIP18-like"/>
</dbReference>
<accession>A0A2I1IF55</accession>
<sequence>MTSTETPADHVDIAQAGQLQAVRDALSYVFDPELEVDIVNLGLVYGIEHDADGTVALSLTLTTPECPLTDRIEQDIDFHLRHIVPAHRITWVWTPRWHEGLITEEGREMLLVVGYRVSVRRFGV</sequence>